<dbReference type="RefSeq" id="WP_141003729.1">
    <property type="nucleotide sequence ID" value="NZ_BAAAOR010000001.1"/>
</dbReference>
<dbReference type="EMBL" id="BAAAOR010000001">
    <property type="protein sequence ID" value="GAA1501549.1"/>
    <property type="molecule type" value="Genomic_DNA"/>
</dbReference>
<dbReference type="SUPFAM" id="SSF53474">
    <property type="entry name" value="alpha/beta-Hydrolases"/>
    <property type="match status" value="1"/>
</dbReference>
<dbReference type="Gene3D" id="3.40.50.1820">
    <property type="entry name" value="alpha/beta hydrolase"/>
    <property type="match status" value="1"/>
</dbReference>
<name>A0ABN1ZNP1_9ACTN</name>
<evidence type="ECO:0008006" key="3">
    <source>
        <dbReference type="Google" id="ProtNLM"/>
    </source>
</evidence>
<gene>
    <name evidence="1" type="ORF">GCM10009788_00100</name>
</gene>
<sequence>MHAASGELFVDDVERFVAAARAVGVAVTHRRLKGHWHVTHLYAGLVREATEVVRELGGWLRGALRG</sequence>
<reference evidence="1 2" key="1">
    <citation type="journal article" date="2019" name="Int. J. Syst. Evol. Microbiol.">
        <title>The Global Catalogue of Microorganisms (GCM) 10K type strain sequencing project: providing services to taxonomists for standard genome sequencing and annotation.</title>
        <authorList>
            <consortium name="The Broad Institute Genomics Platform"/>
            <consortium name="The Broad Institute Genome Sequencing Center for Infectious Disease"/>
            <person name="Wu L."/>
            <person name="Ma J."/>
        </authorList>
    </citation>
    <scope>NUCLEOTIDE SEQUENCE [LARGE SCALE GENOMIC DNA]</scope>
    <source>
        <strain evidence="1 2">JCM 14942</strain>
    </source>
</reference>
<evidence type="ECO:0000313" key="2">
    <source>
        <dbReference type="Proteomes" id="UP001500842"/>
    </source>
</evidence>
<organism evidence="1 2">
    <name type="scientific">Nocardioides humi</name>
    <dbReference type="NCBI Taxonomy" id="449461"/>
    <lineage>
        <taxon>Bacteria</taxon>
        <taxon>Bacillati</taxon>
        <taxon>Actinomycetota</taxon>
        <taxon>Actinomycetes</taxon>
        <taxon>Propionibacteriales</taxon>
        <taxon>Nocardioidaceae</taxon>
        <taxon>Nocardioides</taxon>
    </lineage>
</organism>
<protein>
    <recommendedName>
        <fullName evidence="3">Alpha/beta hydrolase fold</fullName>
    </recommendedName>
</protein>
<evidence type="ECO:0000313" key="1">
    <source>
        <dbReference type="EMBL" id="GAA1501549.1"/>
    </source>
</evidence>
<dbReference type="InterPro" id="IPR029058">
    <property type="entry name" value="AB_hydrolase_fold"/>
</dbReference>
<accession>A0ABN1ZNP1</accession>
<dbReference type="Proteomes" id="UP001500842">
    <property type="component" value="Unassembled WGS sequence"/>
</dbReference>
<keyword evidence="2" id="KW-1185">Reference proteome</keyword>
<proteinExistence type="predicted"/>
<comment type="caution">
    <text evidence="1">The sequence shown here is derived from an EMBL/GenBank/DDBJ whole genome shotgun (WGS) entry which is preliminary data.</text>
</comment>